<organism evidence="2 3">
    <name type="scientific">Lithospermum erythrorhizon</name>
    <name type="common">Purple gromwell</name>
    <name type="synonym">Lithospermum officinale var. erythrorhizon</name>
    <dbReference type="NCBI Taxonomy" id="34254"/>
    <lineage>
        <taxon>Eukaryota</taxon>
        <taxon>Viridiplantae</taxon>
        <taxon>Streptophyta</taxon>
        <taxon>Embryophyta</taxon>
        <taxon>Tracheophyta</taxon>
        <taxon>Spermatophyta</taxon>
        <taxon>Magnoliopsida</taxon>
        <taxon>eudicotyledons</taxon>
        <taxon>Gunneridae</taxon>
        <taxon>Pentapetalae</taxon>
        <taxon>asterids</taxon>
        <taxon>lamiids</taxon>
        <taxon>Boraginales</taxon>
        <taxon>Boraginaceae</taxon>
        <taxon>Boraginoideae</taxon>
        <taxon>Lithospermeae</taxon>
        <taxon>Lithospermum</taxon>
    </lineage>
</organism>
<dbReference type="AlphaFoldDB" id="A0AAV3NQ28"/>
<proteinExistence type="predicted"/>
<evidence type="ECO:0000313" key="3">
    <source>
        <dbReference type="Proteomes" id="UP001454036"/>
    </source>
</evidence>
<sequence length="98" mass="10939">MIPATTPISTTPSIIPKSHTLPLSKQWESEQQQRKDKGLCYRCGDPFLPGHRCKSALSIMEYRDSTNNVILEAADEETRLYEQEAANDGATSISYLPP</sequence>
<evidence type="ECO:0000256" key="1">
    <source>
        <dbReference type="SAM" id="MobiDB-lite"/>
    </source>
</evidence>
<keyword evidence="3" id="KW-1185">Reference proteome</keyword>
<feature type="compositionally biased region" description="Low complexity" evidence="1">
    <location>
        <begin position="1"/>
        <end position="16"/>
    </location>
</feature>
<protein>
    <submittedName>
        <fullName evidence="2">Uncharacterized protein</fullName>
    </submittedName>
</protein>
<evidence type="ECO:0000313" key="2">
    <source>
        <dbReference type="EMBL" id="GAA0140180.1"/>
    </source>
</evidence>
<gene>
    <name evidence="2" type="ORF">LIER_01579</name>
</gene>
<comment type="caution">
    <text evidence="2">The sequence shown here is derived from an EMBL/GenBank/DDBJ whole genome shotgun (WGS) entry which is preliminary data.</text>
</comment>
<accession>A0AAV3NQ28</accession>
<dbReference type="Proteomes" id="UP001454036">
    <property type="component" value="Unassembled WGS sequence"/>
</dbReference>
<reference evidence="2 3" key="1">
    <citation type="submission" date="2024-01" db="EMBL/GenBank/DDBJ databases">
        <title>The complete chloroplast genome sequence of Lithospermum erythrorhizon: insights into the phylogenetic relationship among Boraginaceae species and the maternal lineages of purple gromwells.</title>
        <authorList>
            <person name="Okada T."/>
            <person name="Watanabe K."/>
        </authorList>
    </citation>
    <scope>NUCLEOTIDE SEQUENCE [LARGE SCALE GENOMIC DNA]</scope>
</reference>
<feature type="region of interest" description="Disordered" evidence="1">
    <location>
        <begin position="1"/>
        <end position="23"/>
    </location>
</feature>
<name>A0AAV3NQ28_LITER</name>
<dbReference type="EMBL" id="BAABME010000154">
    <property type="protein sequence ID" value="GAA0140180.1"/>
    <property type="molecule type" value="Genomic_DNA"/>
</dbReference>